<evidence type="ECO:0000313" key="17">
    <source>
        <dbReference type="Proteomes" id="UP001148838"/>
    </source>
</evidence>
<dbReference type="Pfam" id="PF10613">
    <property type="entry name" value="Lig_chan-Glu_bd"/>
    <property type="match status" value="1"/>
</dbReference>
<evidence type="ECO:0000256" key="7">
    <source>
        <dbReference type="ARBA" id="ARBA00023065"/>
    </source>
</evidence>
<keyword evidence="8 14" id="KW-0472">Membrane</keyword>
<feature type="domain" description="Ionotropic glutamate receptor L-glutamate and glycine-binding" evidence="15">
    <location>
        <begin position="524"/>
        <end position="580"/>
    </location>
</feature>
<gene>
    <name evidence="16" type="ORF">ANN_13651</name>
</gene>
<proteinExistence type="inferred from homology"/>
<name>A0ABQ8TK00_PERAM</name>
<comment type="similarity">
    <text evidence="2">Belongs to the glutamate-gated ion channel (TC 1.A.10.1) family.</text>
</comment>
<evidence type="ECO:0000256" key="13">
    <source>
        <dbReference type="SAM" id="MobiDB-lite"/>
    </source>
</evidence>
<reference evidence="16 17" key="1">
    <citation type="journal article" date="2022" name="Allergy">
        <title>Genome assembly and annotation of Periplaneta americana reveal a comprehensive cockroach allergen profile.</title>
        <authorList>
            <person name="Wang L."/>
            <person name="Xiong Q."/>
            <person name="Saelim N."/>
            <person name="Wang L."/>
            <person name="Nong W."/>
            <person name="Wan A.T."/>
            <person name="Shi M."/>
            <person name="Liu X."/>
            <person name="Cao Q."/>
            <person name="Hui J.H.L."/>
            <person name="Sookrung N."/>
            <person name="Leung T.F."/>
            <person name="Tungtrongchitr A."/>
            <person name="Tsui S.K.W."/>
        </authorList>
    </citation>
    <scope>NUCLEOTIDE SEQUENCE [LARGE SCALE GENOMIC DNA]</scope>
    <source>
        <strain evidence="16">PWHHKU_190912</strain>
    </source>
</reference>
<keyword evidence="11" id="KW-1071">Ligand-gated ion channel</keyword>
<evidence type="ECO:0000256" key="1">
    <source>
        <dbReference type="ARBA" id="ARBA00004651"/>
    </source>
</evidence>
<keyword evidence="5 14" id="KW-0812">Transmembrane</keyword>
<dbReference type="InterPro" id="IPR052192">
    <property type="entry name" value="Insect_Ionotropic_Sensory_Rcpt"/>
</dbReference>
<keyword evidence="9" id="KW-0675">Receptor</keyword>
<dbReference type="InterPro" id="IPR036397">
    <property type="entry name" value="RNaseH_sf"/>
</dbReference>
<evidence type="ECO:0000256" key="14">
    <source>
        <dbReference type="SAM" id="Phobius"/>
    </source>
</evidence>
<comment type="caution">
    <text evidence="16">The sequence shown here is derived from an EMBL/GenBank/DDBJ whole genome shotgun (WGS) entry which is preliminary data.</text>
</comment>
<evidence type="ECO:0000256" key="5">
    <source>
        <dbReference type="ARBA" id="ARBA00022692"/>
    </source>
</evidence>
<evidence type="ECO:0000256" key="2">
    <source>
        <dbReference type="ARBA" id="ARBA00008685"/>
    </source>
</evidence>
<evidence type="ECO:0000256" key="12">
    <source>
        <dbReference type="ARBA" id="ARBA00023303"/>
    </source>
</evidence>
<dbReference type="PANTHER" id="PTHR42643:SF30">
    <property type="entry name" value="IONOTROPIC RECEPTOR 40A-RELATED"/>
    <property type="match status" value="1"/>
</dbReference>
<dbReference type="SMART" id="SM00918">
    <property type="entry name" value="Lig_chan-Glu_bd"/>
    <property type="match status" value="1"/>
</dbReference>
<protein>
    <recommendedName>
        <fullName evidence="15">Ionotropic glutamate receptor L-glutamate and glycine-binding domain-containing protein</fullName>
    </recommendedName>
</protein>
<dbReference type="EMBL" id="JAJSOF020000009">
    <property type="protein sequence ID" value="KAJ4446949.1"/>
    <property type="molecule type" value="Genomic_DNA"/>
</dbReference>
<dbReference type="Gene3D" id="3.40.190.10">
    <property type="entry name" value="Periplasmic binding protein-like II"/>
    <property type="match status" value="2"/>
</dbReference>
<feature type="transmembrane region" description="Helical" evidence="14">
    <location>
        <begin position="699"/>
        <end position="723"/>
    </location>
</feature>
<evidence type="ECO:0000256" key="10">
    <source>
        <dbReference type="ARBA" id="ARBA00023180"/>
    </source>
</evidence>
<dbReference type="InterPro" id="IPR001320">
    <property type="entry name" value="Iontro_rcpt_C"/>
</dbReference>
<keyword evidence="7" id="KW-0406">Ion transport</keyword>
<accession>A0ABQ8TK00</accession>
<evidence type="ECO:0000256" key="9">
    <source>
        <dbReference type="ARBA" id="ARBA00023170"/>
    </source>
</evidence>
<evidence type="ECO:0000256" key="4">
    <source>
        <dbReference type="ARBA" id="ARBA00022475"/>
    </source>
</evidence>
<keyword evidence="4" id="KW-1003">Cell membrane</keyword>
<feature type="transmembrane region" description="Helical" evidence="14">
    <location>
        <begin position="33"/>
        <end position="56"/>
    </location>
</feature>
<evidence type="ECO:0000259" key="15">
    <source>
        <dbReference type="SMART" id="SM00918"/>
    </source>
</evidence>
<evidence type="ECO:0000256" key="3">
    <source>
        <dbReference type="ARBA" id="ARBA00022448"/>
    </source>
</evidence>
<comment type="subcellular location">
    <subcellularLocation>
        <location evidence="1">Cell membrane</location>
        <topology evidence="1">Multi-pass membrane protein</topology>
    </subcellularLocation>
</comment>
<dbReference type="Gene3D" id="1.10.287.70">
    <property type="match status" value="1"/>
</dbReference>
<sequence length="897" mass="101640">MAGLCEGGNEPPGSLKANDTTTPLSVQSRVTDVLSYILGSVLFCAYSAAVISFLTVRKTNLPFTNLEQLHKDKSYKVGTEQDSSTFMYFKYSEEALARDVFRAHLQSPATLPTSVLDGLQRVCHTSRYAFMVPLEEAAEHVPHLSCAVVFLPQNIFEMAFTIMINNHSPYIDLFRHTLQKFRETGVLQKLHQEEMKYNPKREEAAFKSVEMTDVLPVFCILATKGNIEGGRFGPVLWIEFGVAQWSELAPLDWPPRSPDFTICDNALWSFIKSIVAQERYDSIDELKDAVRRDFQQITKSNAEMNLFEDYRLNGVIWLAFLEEGQSARELLGTTYVRFDVLFLLARRAGTHVEILEAFRVTPEGPLLSRTFGILRGSVFIPESQSYYRRSLESNVIRTAIVNETKYRWYFKMASHPLIAARETSRMKSLFSWNFLQKLAKRRGIVPLAPTISPTTSVEVSGLLFLCLEPDCRVDNAGGCRAWWNGKHVNSPTGSLLRDAMDFFVHSETFLPQGFGNHGPDSEPPLTIIARGNKFAGFNGLLWSIFEEKLNFKTEVRIPGDNLWGSLKNGTWNGAMGMVLRKEVEAAVCGLGMTSKRAAYVRFITPVAVLRDKIFIRMTDTYVSGSWNNFLRSFSAGLWLTVAAFIFLMAIFFNVCYHIGVNHHKEESYELTLIECIFFVLAAFCQQGQTRTPLSFQCRLVFFTSYLLGVVLFCAYSAAIISFLTVRHVELPFNDLMQLKQDATYTLGVVDASMKLSKFQDAKSGILKDVYTTNILPGLKTLPRSVQSGLQKVCATPKYAFLAPIEKGAVYFPTLCCELFVLPKEVSFMPISIAFPKNSPYIELFDFFLFMENNIIHMMSLAFNTGIEAFSDVRHHFHSHSWCNCHDFFTNRCLQFVQ</sequence>
<dbReference type="Gene3D" id="3.30.420.10">
    <property type="entry name" value="Ribonuclease H-like superfamily/Ribonuclease H"/>
    <property type="match status" value="1"/>
</dbReference>
<keyword evidence="10" id="KW-0325">Glycoprotein</keyword>
<dbReference type="InterPro" id="IPR019594">
    <property type="entry name" value="Glu/Gly-bd"/>
</dbReference>
<keyword evidence="17" id="KW-1185">Reference proteome</keyword>
<keyword evidence="6 14" id="KW-1133">Transmembrane helix</keyword>
<evidence type="ECO:0000313" key="16">
    <source>
        <dbReference type="EMBL" id="KAJ4446949.1"/>
    </source>
</evidence>
<keyword evidence="3" id="KW-0813">Transport</keyword>
<dbReference type="Pfam" id="PF00060">
    <property type="entry name" value="Lig_chan"/>
    <property type="match status" value="1"/>
</dbReference>
<evidence type="ECO:0000256" key="8">
    <source>
        <dbReference type="ARBA" id="ARBA00023136"/>
    </source>
</evidence>
<evidence type="ECO:0000256" key="6">
    <source>
        <dbReference type="ARBA" id="ARBA00022989"/>
    </source>
</evidence>
<organism evidence="16 17">
    <name type="scientific">Periplaneta americana</name>
    <name type="common">American cockroach</name>
    <name type="synonym">Blatta americana</name>
    <dbReference type="NCBI Taxonomy" id="6978"/>
    <lineage>
        <taxon>Eukaryota</taxon>
        <taxon>Metazoa</taxon>
        <taxon>Ecdysozoa</taxon>
        <taxon>Arthropoda</taxon>
        <taxon>Hexapoda</taxon>
        <taxon>Insecta</taxon>
        <taxon>Pterygota</taxon>
        <taxon>Neoptera</taxon>
        <taxon>Polyneoptera</taxon>
        <taxon>Dictyoptera</taxon>
        <taxon>Blattodea</taxon>
        <taxon>Blattoidea</taxon>
        <taxon>Blattidae</taxon>
        <taxon>Blattinae</taxon>
        <taxon>Periplaneta</taxon>
    </lineage>
</organism>
<feature type="region of interest" description="Disordered" evidence="13">
    <location>
        <begin position="1"/>
        <end position="21"/>
    </location>
</feature>
<dbReference type="PANTHER" id="PTHR42643">
    <property type="entry name" value="IONOTROPIC RECEPTOR 20A-RELATED"/>
    <property type="match status" value="1"/>
</dbReference>
<feature type="transmembrane region" description="Helical" evidence="14">
    <location>
        <begin position="637"/>
        <end position="659"/>
    </location>
</feature>
<dbReference type="Proteomes" id="UP001148838">
    <property type="component" value="Unassembled WGS sequence"/>
</dbReference>
<dbReference type="SUPFAM" id="SSF53850">
    <property type="entry name" value="Periplasmic binding protein-like II"/>
    <property type="match status" value="2"/>
</dbReference>
<keyword evidence="12" id="KW-0407">Ion channel</keyword>
<evidence type="ECO:0000256" key="11">
    <source>
        <dbReference type="ARBA" id="ARBA00023286"/>
    </source>
</evidence>